<evidence type="ECO:0000256" key="1">
    <source>
        <dbReference type="SAM" id="MobiDB-lite"/>
    </source>
</evidence>
<proteinExistence type="predicted"/>
<feature type="compositionally biased region" description="Pro residues" evidence="1">
    <location>
        <begin position="145"/>
        <end position="163"/>
    </location>
</feature>
<dbReference type="RefSeq" id="WP_055417311.1">
    <property type="nucleotide sequence ID" value="NZ_CP019724.1"/>
</dbReference>
<dbReference type="OrthoDB" id="3874249at2"/>
<dbReference type="AlphaFoldDB" id="A0A1S6JBR7"/>
<organism evidence="3 4">
    <name type="scientific">Streptomyces pactum</name>
    <dbReference type="NCBI Taxonomy" id="68249"/>
    <lineage>
        <taxon>Bacteria</taxon>
        <taxon>Bacillati</taxon>
        <taxon>Actinomycetota</taxon>
        <taxon>Actinomycetes</taxon>
        <taxon>Kitasatosporales</taxon>
        <taxon>Streptomycetaceae</taxon>
        <taxon>Streptomyces</taxon>
    </lineage>
</organism>
<feature type="transmembrane region" description="Helical" evidence="2">
    <location>
        <begin position="83"/>
        <end position="102"/>
    </location>
</feature>
<keyword evidence="2" id="KW-0812">Transmembrane</keyword>
<feature type="transmembrane region" description="Helical" evidence="2">
    <location>
        <begin position="54"/>
        <end position="71"/>
    </location>
</feature>
<evidence type="ECO:0008006" key="5">
    <source>
        <dbReference type="Google" id="ProtNLM"/>
    </source>
</evidence>
<keyword evidence="2" id="KW-0472">Membrane</keyword>
<dbReference type="KEGG" id="spac:B1H29_21990"/>
<name>A0A1S6JBR7_9ACTN</name>
<evidence type="ECO:0000313" key="3">
    <source>
        <dbReference type="EMBL" id="AQS69215.1"/>
    </source>
</evidence>
<evidence type="ECO:0000313" key="4">
    <source>
        <dbReference type="Proteomes" id="UP000189443"/>
    </source>
</evidence>
<feature type="region of interest" description="Disordered" evidence="1">
    <location>
        <begin position="125"/>
        <end position="242"/>
    </location>
</feature>
<dbReference type="Proteomes" id="UP000189443">
    <property type="component" value="Chromosome"/>
</dbReference>
<dbReference type="PRINTS" id="PR01217">
    <property type="entry name" value="PRICHEXTENSN"/>
</dbReference>
<keyword evidence="4" id="KW-1185">Reference proteome</keyword>
<dbReference type="EMBL" id="CP019724">
    <property type="protein sequence ID" value="AQS69215.1"/>
    <property type="molecule type" value="Genomic_DNA"/>
</dbReference>
<gene>
    <name evidence="3" type="ORF">B1H29_21990</name>
</gene>
<sequence length="242" mass="25190">MYGNSAAGPPPSRGAATVITLRVLFAAAGFLTCGLLACVPLFRIAVLRGRGLDWTVAWLSLPASIGCLAVVGSLPEGDRRTDVAMAALLLIGAAASAYFLVVDIRLHAAPRQFTGYAPPPQALAAHYGQTQPAGPYAPTLVPHSPHTPAPRPAHPGFQAPPAPMAQAPQAPMPQAPPPRAPAPQAPAPQPPMTQTPVPRGPAPTPPPRHPAPARIDQVRAELDELSDYLRRHDGNGDDRGGR</sequence>
<accession>A0A1S6JBR7</accession>
<feature type="compositionally biased region" description="Basic and acidic residues" evidence="1">
    <location>
        <begin position="216"/>
        <end position="242"/>
    </location>
</feature>
<evidence type="ECO:0000256" key="2">
    <source>
        <dbReference type="SAM" id="Phobius"/>
    </source>
</evidence>
<reference evidence="3 4" key="1">
    <citation type="submission" date="2017-02" db="EMBL/GenBank/DDBJ databases">
        <title>Streptomyces pactum ACT12 Genome sequencing and assembly.</title>
        <authorList>
            <person name="Xue Q."/>
            <person name="Yan X."/>
            <person name="Jia L."/>
            <person name="Yan H."/>
        </authorList>
    </citation>
    <scope>NUCLEOTIDE SEQUENCE [LARGE SCALE GENOMIC DNA]</scope>
    <source>
        <strain evidence="3 4">ACT12</strain>
    </source>
</reference>
<feature type="transmembrane region" description="Helical" evidence="2">
    <location>
        <begin position="19"/>
        <end position="42"/>
    </location>
</feature>
<feature type="compositionally biased region" description="Pro residues" evidence="1">
    <location>
        <begin position="170"/>
        <end position="210"/>
    </location>
</feature>
<keyword evidence="2" id="KW-1133">Transmembrane helix</keyword>
<protein>
    <recommendedName>
        <fullName evidence="5">Integral membrane protein</fullName>
    </recommendedName>
</protein>